<name>A0A017RRA9_9CLOT</name>
<evidence type="ECO:0000313" key="3">
    <source>
        <dbReference type="Proteomes" id="UP000019681"/>
    </source>
</evidence>
<feature type="transmembrane region" description="Helical" evidence="1">
    <location>
        <begin position="12"/>
        <end position="31"/>
    </location>
</feature>
<organism evidence="2 3">
    <name type="scientific">Fervidicella metallireducens AeB</name>
    <dbReference type="NCBI Taxonomy" id="1403537"/>
    <lineage>
        <taxon>Bacteria</taxon>
        <taxon>Bacillati</taxon>
        <taxon>Bacillota</taxon>
        <taxon>Clostridia</taxon>
        <taxon>Eubacteriales</taxon>
        <taxon>Clostridiaceae</taxon>
        <taxon>Fervidicella</taxon>
    </lineage>
</organism>
<feature type="transmembrane region" description="Helical" evidence="1">
    <location>
        <begin position="38"/>
        <end position="56"/>
    </location>
</feature>
<dbReference type="OrthoDB" id="9914555at2"/>
<dbReference type="RefSeq" id="WP_035381662.1">
    <property type="nucleotide sequence ID" value="NZ_AZQP01000071.1"/>
</dbReference>
<evidence type="ECO:0000256" key="1">
    <source>
        <dbReference type="SAM" id="Phobius"/>
    </source>
</evidence>
<reference evidence="2 3" key="1">
    <citation type="journal article" date="2014" name="Genome Announc.">
        <title>Draft Genome Sequence of Fervidicella metallireducens Strain AeBT, an Iron-Reducing Thermoanaerobe from the Great Artesian Basin.</title>
        <authorList>
            <person name="Patel B.K."/>
        </authorList>
    </citation>
    <scope>NUCLEOTIDE SEQUENCE [LARGE SCALE GENOMIC DNA]</scope>
    <source>
        <strain evidence="2 3">AeB</strain>
    </source>
</reference>
<keyword evidence="1" id="KW-1133">Transmembrane helix</keyword>
<gene>
    <name evidence="2" type="ORF">Q428_14050</name>
</gene>
<feature type="transmembrane region" description="Helical" evidence="1">
    <location>
        <begin position="68"/>
        <end position="90"/>
    </location>
</feature>
<comment type="caution">
    <text evidence="2">The sequence shown here is derived from an EMBL/GenBank/DDBJ whole genome shotgun (WGS) entry which is preliminary data.</text>
</comment>
<dbReference type="EMBL" id="AZQP01000071">
    <property type="protein sequence ID" value="EYE87303.1"/>
    <property type="molecule type" value="Genomic_DNA"/>
</dbReference>
<evidence type="ECO:0000313" key="2">
    <source>
        <dbReference type="EMBL" id="EYE87303.1"/>
    </source>
</evidence>
<dbReference type="Proteomes" id="UP000019681">
    <property type="component" value="Unassembled WGS sequence"/>
</dbReference>
<protein>
    <submittedName>
        <fullName evidence="2">Uncharacterized protein</fullName>
    </submittedName>
</protein>
<keyword evidence="3" id="KW-1185">Reference proteome</keyword>
<keyword evidence="1" id="KW-0812">Transmembrane</keyword>
<proteinExistence type="predicted"/>
<sequence>MRNLIKPKFQYFLTPLTYVYICVIAVINYILWREPKKAIKILVIGFIFSVVFFLVKPELMIILGLPDILEGSIGIIYLYAISTPASIYLIKDQEKYIKNS</sequence>
<keyword evidence="1" id="KW-0472">Membrane</keyword>
<dbReference type="STRING" id="1403537.Q428_14050"/>
<dbReference type="AlphaFoldDB" id="A0A017RRA9"/>
<accession>A0A017RRA9</accession>